<comment type="caution">
    <text evidence="3">The sequence shown here is derived from an EMBL/GenBank/DDBJ whole genome shotgun (WGS) entry which is preliminary data.</text>
</comment>
<dbReference type="PANTHER" id="PTHR36182">
    <property type="entry name" value="PROTEIN, PUTATIVE (AFU_ORTHOLOGUE AFUA_6G10930)-RELATED"/>
    <property type="match status" value="1"/>
</dbReference>
<protein>
    <submittedName>
        <fullName evidence="3">CAZyme family AA11</fullName>
    </submittedName>
</protein>
<keyword evidence="4" id="KW-1185">Reference proteome</keyword>
<gene>
    <name evidence="3" type="ORF">N7509_011964</name>
</gene>
<dbReference type="GeneID" id="81375581"/>
<dbReference type="EMBL" id="JAPZBU010000011">
    <property type="protein sequence ID" value="KAJ5378845.1"/>
    <property type="molecule type" value="Genomic_DNA"/>
</dbReference>
<feature type="chain" id="PRO_5040779919" evidence="2">
    <location>
        <begin position="20"/>
        <end position="402"/>
    </location>
</feature>
<organism evidence="3 4">
    <name type="scientific">Penicillium cosmopolitanum</name>
    <dbReference type="NCBI Taxonomy" id="1131564"/>
    <lineage>
        <taxon>Eukaryota</taxon>
        <taxon>Fungi</taxon>
        <taxon>Dikarya</taxon>
        <taxon>Ascomycota</taxon>
        <taxon>Pezizomycotina</taxon>
        <taxon>Eurotiomycetes</taxon>
        <taxon>Eurotiomycetidae</taxon>
        <taxon>Eurotiales</taxon>
        <taxon>Aspergillaceae</taxon>
        <taxon>Penicillium</taxon>
    </lineage>
</organism>
<dbReference type="Gene3D" id="2.70.50.70">
    <property type="match status" value="1"/>
</dbReference>
<feature type="compositionally biased region" description="Low complexity" evidence="1">
    <location>
        <begin position="263"/>
        <end position="297"/>
    </location>
</feature>
<dbReference type="RefSeq" id="XP_056482631.1">
    <property type="nucleotide sequence ID" value="XM_056636601.1"/>
</dbReference>
<feature type="compositionally biased region" description="Gly residues" evidence="1">
    <location>
        <begin position="241"/>
        <end position="262"/>
    </location>
</feature>
<accession>A0A9W9SI65</accession>
<evidence type="ECO:0000313" key="4">
    <source>
        <dbReference type="Proteomes" id="UP001147747"/>
    </source>
</evidence>
<reference evidence="3" key="1">
    <citation type="submission" date="2022-12" db="EMBL/GenBank/DDBJ databases">
        <authorList>
            <person name="Petersen C."/>
        </authorList>
    </citation>
    <scope>NUCLEOTIDE SEQUENCE</scope>
    <source>
        <strain evidence="3">IBT 29677</strain>
    </source>
</reference>
<evidence type="ECO:0000256" key="2">
    <source>
        <dbReference type="SAM" id="SignalP"/>
    </source>
</evidence>
<dbReference type="AlphaFoldDB" id="A0A9W9SI65"/>
<feature type="compositionally biased region" description="Low complexity" evidence="1">
    <location>
        <begin position="313"/>
        <end position="327"/>
    </location>
</feature>
<proteinExistence type="predicted"/>
<reference evidence="3" key="2">
    <citation type="journal article" date="2023" name="IMA Fungus">
        <title>Comparative genomic study of the Penicillium genus elucidates a diverse pangenome and 15 lateral gene transfer events.</title>
        <authorList>
            <person name="Petersen C."/>
            <person name="Sorensen T."/>
            <person name="Nielsen M.R."/>
            <person name="Sondergaard T.E."/>
            <person name="Sorensen J.L."/>
            <person name="Fitzpatrick D.A."/>
            <person name="Frisvad J.C."/>
            <person name="Nielsen K.L."/>
        </authorList>
    </citation>
    <scope>NUCLEOTIDE SEQUENCE</scope>
    <source>
        <strain evidence="3">IBT 29677</strain>
    </source>
</reference>
<feature type="region of interest" description="Disordered" evidence="1">
    <location>
        <begin position="241"/>
        <end position="330"/>
    </location>
</feature>
<evidence type="ECO:0000256" key="1">
    <source>
        <dbReference type="SAM" id="MobiDB-lite"/>
    </source>
</evidence>
<sequence>MMFTNSLIAAVLSASMVNAHMIMSNPVPYSKDSLNNSPLAADGSDFPCKLRSNTFEVTKENIIAQGASQQLTFEGSAVHGGGSCQISLTTDREPTKDSEWKVIQSYEGGCPAKADGNLSGNDDSVFHFDMPSDIEAGKYTLAWTWFNRIGNREMYMNCAPVTVTGGSKKRAPKEEKVIEKRTANYPPMFVANVNGCTTKEGIDIRFPQPGAKIQYLGTAANLAPEGQDACTGPASFGGAGISGSGSSGSGSGSGSSGSGSGSGSATSAEPSTAPTSSAPADPAPTTTQAPTETTAPIAPQPVTSSTQAAPVPSASSGGSSSGSSSAGTLTGACSPEGQWNCIAGSSFQRCANGQWSVSQQLASGTKCDAGQGSNLSVSASKRAHEISAMRFRKRTIGESHHA</sequence>
<dbReference type="OrthoDB" id="2342176at2759"/>
<dbReference type="Proteomes" id="UP001147747">
    <property type="component" value="Unassembled WGS sequence"/>
</dbReference>
<name>A0A9W9SI65_9EURO</name>
<feature type="signal peptide" evidence="2">
    <location>
        <begin position="1"/>
        <end position="19"/>
    </location>
</feature>
<dbReference type="PANTHER" id="PTHR36182:SF2">
    <property type="entry name" value="LYTIC POLYSACCHARIDE MONOOXYGENASE"/>
    <property type="match status" value="1"/>
</dbReference>
<keyword evidence="2" id="KW-0732">Signal</keyword>
<evidence type="ECO:0000313" key="3">
    <source>
        <dbReference type="EMBL" id="KAJ5378845.1"/>
    </source>
</evidence>